<dbReference type="GO" id="GO:0016491">
    <property type="term" value="F:oxidoreductase activity"/>
    <property type="evidence" value="ECO:0007669"/>
    <property type="project" value="UniProtKB-KW"/>
</dbReference>
<evidence type="ECO:0000256" key="7">
    <source>
        <dbReference type="ARBA" id="ARBA00022827"/>
    </source>
</evidence>
<keyword evidence="9" id="KW-0560">Oxidoreductase</keyword>
<dbReference type="Proteomes" id="UP000187012">
    <property type="component" value="Unassembled WGS sequence"/>
</dbReference>
<evidence type="ECO:0000256" key="13">
    <source>
        <dbReference type="SAM" id="Phobius"/>
    </source>
</evidence>
<evidence type="ECO:0000256" key="1">
    <source>
        <dbReference type="ARBA" id="ARBA00001974"/>
    </source>
</evidence>
<dbReference type="PROSITE" id="PS51384">
    <property type="entry name" value="FAD_FR"/>
    <property type="match status" value="1"/>
</dbReference>
<feature type="transmembrane region" description="Helical" evidence="13">
    <location>
        <begin position="146"/>
        <end position="163"/>
    </location>
</feature>
<dbReference type="PANTHER" id="PTHR47354">
    <property type="entry name" value="NADH OXIDOREDUCTASE HCR"/>
    <property type="match status" value="1"/>
</dbReference>
<organism evidence="15 16">
    <name type="scientific">Paraburkholderia ribeironis</name>
    <dbReference type="NCBI Taxonomy" id="1247936"/>
    <lineage>
        <taxon>Bacteria</taxon>
        <taxon>Pseudomonadati</taxon>
        <taxon>Pseudomonadota</taxon>
        <taxon>Betaproteobacteria</taxon>
        <taxon>Burkholderiales</taxon>
        <taxon>Burkholderiaceae</taxon>
        <taxon>Paraburkholderia</taxon>
    </lineage>
</organism>
<protein>
    <submittedName>
        <fullName evidence="15">Ferric reductase domain protein transmembrane component domain</fullName>
    </submittedName>
</protein>
<dbReference type="STRING" id="1247936.BN2475_480047"/>
<evidence type="ECO:0000259" key="14">
    <source>
        <dbReference type="PROSITE" id="PS51384"/>
    </source>
</evidence>
<dbReference type="Pfam" id="PF01794">
    <property type="entry name" value="Ferric_reduct"/>
    <property type="match status" value="1"/>
</dbReference>
<dbReference type="PANTHER" id="PTHR47354:SF8">
    <property type="entry name" value="1,2-PHENYLACETYL-COA EPOXIDASE, SUBUNIT E"/>
    <property type="match status" value="1"/>
</dbReference>
<sequence length="450" mass="50634">MTEQPTMRKIKWTLWLTLAVVTLAWLASDHPFPRPVTVFSLRPVWTQYTGLMAIAAMSVALVLANRPRWLEKPLGGLDKMYRLHKWLGIAGLTFAVLHWLLIKGVEWAVGWGWLARPQRGPRPPVTSAVQQFLREYRGLAETVGEYAFYAAVVLIVLALIRQFPYRWFAKTHNWLAVLYLALAFHTVVLLRFGYWRAPIGVVVVVLLAAGIVSAVRVLVGHVGSQRKVEGRIASLTWYPELRVLQTAIDLRSGWPGHASGQFAFVTSDRNEGAHPYTIASAWNPRAPQVVFFTKELGDHTSRLKDRLKGGMPVMVEGPYGCFTFADQRTHQIWIGAGIGITPFIARMKELAQHPDRRHRIDLFHTTADFSQKAIDQLVADAKAAEVQLHLLVDAKHGRLNGARIRTAIPDWASASVWFCGPPAFGEAVRNDLVAHGLDRADFHQELFQMR</sequence>
<evidence type="ECO:0000313" key="16">
    <source>
        <dbReference type="Proteomes" id="UP000187012"/>
    </source>
</evidence>
<keyword evidence="8 13" id="KW-1133">Transmembrane helix</keyword>
<keyword evidence="16" id="KW-1185">Reference proteome</keyword>
<feature type="transmembrane region" description="Helical" evidence="13">
    <location>
        <begin position="175"/>
        <end position="193"/>
    </location>
</feature>
<accession>A0A1N7SCD4</accession>
<evidence type="ECO:0000256" key="10">
    <source>
        <dbReference type="ARBA" id="ARBA00023004"/>
    </source>
</evidence>
<dbReference type="CDD" id="cd06198">
    <property type="entry name" value="FNR_like_3"/>
    <property type="match status" value="1"/>
</dbReference>
<dbReference type="GO" id="GO:0046872">
    <property type="term" value="F:metal ion binding"/>
    <property type="evidence" value="ECO:0007669"/>
    <property type="project" value="UniProtKB-KW"/>
</dbReference>
<evidence type="ECO:0000256" key="2">
    <source>
        <dbReference type="ARBA" id="ARBA00004141"/>
    </source>
</evidence>
<dbReference type="EMBL" id="CYGX02000048">
    <property type="protein sequence ID" value="SIT44628.1"/>
    <property type="molecule type" value="Genomic_DNA"/>
</dbReference>
<dbReference type="AlphaFoldDB" id="A0A1N7SCD4"/>
<evidence type="ECO:0000313" key="15">
    <source>
        <dbReference type="EMBL" id="SIT44628.1"/>
    </source>
</evidence>
<feature type="domain" description="FAD-binding FR-type" evidence="14">
    <location>
        <begin position="204"/>
        <end position="325"/>
    </location>
</feature>
<keyword evidence="12 13" id="KW-0472">Membrane</keyword>
<keyword evidence="11" id="KW-0411">Iron-sulfur</keyword>
<dbReference type="SUPFAM" id="SSF63380">
    <property type="entry name" value="Riboflavin synthase domain-like"/>
    <property type="match status" value="1"/>
</dbReference>
<keyword evidence="3" id="KW-0285">Flavoprotein</keyword>
<reference evidence="15 16" key="1">
    <citation type="submission" date="2016-12" db="EMBL/GenBank/DDBJ databases">
        <authorList>
            <person name="Song W.-J."/>
            <person name="Kurnit D.M."/>
        </authorList>
    </citation>
    <scope>NUCLEOTIDE SEQUENCE [LARGE SCALE GENOMIC DNA]</scope>
    <source>
        <strain evidence="15 16">STM7296</strain>
    </source>
</reference>
<feature type="transmembrane region" description="Helical" evidence="13">
    <location>
        <begin position="85"/>
        <end position="102"/>
    </location>
</feature>
<evidence type="ECO:0000256" key="3">
    <source>
        <dbReference type="ARBA" id="ARBA00022630"/>
    </source>
</evidence>
<keyword evidence="7" id="KW-0274">FAD</keyword>
<dbReference type="InterPro" id="IPR013130">
    <property type="entry name" value="Fe3_Rdtase_TM_dom"/>
</dbReference>
<evidence type="ECO:0000256" key="5">
    <source>
        <dbReference type="ARBA" id="ARBA00022714"/>
    </source>
</evidence>
<dbReference type="GO" id="GO:0016020">
    <property type="term" value="C:membrane"/>
    <property type="evidence" value="ECO:0007669"/>
    <property type="project" value="UniProtKB-SubCell"/>
</dbReference>
<proteinExistence type="predicted"/>
<gene>
    <name evidence="15" type="ORF">BN2475_480047</name>
</gene>
<evidence type="ECO:0000256" key="11">
    <source>
        <dbReference type="ARBA" id="ARBA00023014"/>
    </source>
</evidence>
<evidence type="ECO:0000256" key="4">
    <source>
        <dbReference type="ARBA" id="ARBA00022692"/>
    </source>
</evidence>
<dbReference type="Gene3D" id="2.40.30.10">
    <property type="entry name" value="Translation factors"/>
    <property type="match status" value="1"/>
</dbReference>
<comment type="subcellular location">
    <subcellularLocation>
        <location evidence="2">Membrane</location>
        <topology evidence="2">Multi-pass membrane protein</topology>
    </subcellularLocation>
</comment>
<comment type="cofactor">
    <cofactor evidence="1">
        <name>FAD</name>
        <dbReference type="ChEBI" id="CHEBI:57692"/>
    </cofactor>
</comment>
<feature type="transmembrane region" description="Helical" evidence="13">
    <location>
        <begin position="199"/>
        <end position="219"/>
    </location>
</feature>
<dbReference type="InterPro" id="IPR017927">
    <property type="entry name" value="FAD-bd_FR_type"/>
</dbReference>
<evidence type="ECO:0000256" key="9">
    <source>
        <dbReference type="ARBA" id="ARBA00023002"/>
    </source>
</evidence>
<dbReference type="GO" id="GO:0051537">
    <property type="term" value="F:2 iron, 2 sulfur cluster binding"/>
    <property type="evidence" value="ECO:0007669"/>
    <property type="project" value="UniProtKB-KW"/>
</dbReference>
<keyword evidence="5" id="KW-0001">2Fe-2S</keyword>
<evidence type="ECO:0000256" key="12">
    <source>
        <dbReference type="ARBA" id="ARBA00023136"/>
    </source>
</evidence>
<dbReference type="InterPro" id="IPR050415">
    <property type="entry name" value="MRET"/>
</dbReference>
<dbReference type="InterPro" id="IPR039261">
    <property type="entry name" value="FNR_nucleotide-bd"/>
</dbReference>
<dbReference type="GO" id="GO:0050660">
    <property type="term" value="F:flavin adenine dinucleotide binding"/>
    <property type="evidence" value="ECO:0007669"/>
    <property type="project" value="TreeGrafter"/>
</dbReference>
<dbReference type="SUPFAM" id="SSF52343">
    <property type="entry name" value="Ferredoxin reductase-like, C-terminal NADP-linked domain"/>
    <property type="match status" value="1"/>
</dbReference>
<evidence type="ECO:0000256" key="6">
    <source>
        <dbReference type="ARBA" id="ARBA00022723"/>
    </source>
</evidence>
<dbReference type="Gene3D" id="3.40.50.80">
    <property type="entry name" value="Nucleotide-binding domain of ferredoxin-NADP reductase (FNR) module"/>
    <property type="match status" value="1"/>
</dbReference>
<keyword evidence="10" id="KW-0408">Iron</keyword>
<dbReference type="InterPro" id="IPR017938">
    <property type="entry name" value="Riboflavin_synthase-like_b-brl"/>
</dbReference>
<name>A0A1N7SCD4_9BURK</name>
<keyword evidence="6" id="KW-0479">Metal-binding</keyword>
<evidence type="ECO:0000256" key="8">
    <source>
        <dbReference type="ARBA" id="ARBA00022989"/>
    </source>
</evidence>
<keyword evidence="4 13" id="KW-0812">Transmembrane</keyword>
<feature type="transmembrane region" description="Helical" evidence="13">
    <location>
        <begin position="45"/>
        <end position="64"/>
    </location>
</feature>